<proteinExistence type="predicted"/>
<dbReference type="KEGG" id="sde:Sde_3293"/>
<reference evidence="1 2" key="1">
    <citation type="journal article" date="2008" name="PLoS Genet.">
        <title>Complete genome sequence of the complex carbohydrate-degrading marine bacterium, Saccharophagus degradans strain 2-40 T.</title>
        <authorList>
            <person name="Weiner R.M."/>
            <person name="Taylor L.E.II."/>
            <person name="Henrissat B."/>
            <person name="Hauser L."/>
            <person name="Land M."/>
            <person name="Coutinho P.M."/>
            <person name="Rancurel C."/>
            <person name="Saunders E.H."/>
            <person name="Longmire A.G."/>
            <person name="Zhang H."/>
            <person name="Bayer E.A."/>
            <person name="Gilbert H.J."/>
            <person name="Larimer F."/>
            <person name="Zhulin I.B."/>
            <person name="Ekborg N.A."/>
            <person name="Lamed R."/>
            <person name="Richardson P.M."/>
            <person name="Borovok I."/>
            <person name="Hutcheson S."/>
        </authorList>
    </citation>
    <scope>NUCLEOTIDE SEQUENCE [LARGE SCALE GENOMIC DNA]</scope>
    <source>
        <strain evidence="2">2-40 / ATCC 43961 / DSM 17024</strain>
    </source>
</reference>
<dbReference type="eggNOG" id="COG0834">
    <property type="taxonomic scope" value="Bacteria"/>
</dbReference>
<dbReference type="AlphaFoldDB" id="Q21FI1"/>
<dbReference type="Proteomes" id="UP000001947">
    <property type="component" value="Chromosome"/>
</dbReference>
<evidence type="ECO:0000313" key="2">
    <source>
        <dbReference type="Proteomes" id="UP000001947"/>
    </source>
</evidence>
<dbReference type="EMBL" id="CP000282">
    <property type="protein sequence ID" value="ABD82548.1"/>
    <property type="molecule type" value="Genomic_DNA"/>
</dbReference>
<dbReference type="HOGENOM" id="CLU_066015_0_1_6"/>
<dbReference type="GeneID" id="98614914"/>
<protein>
    <submittedName>
        <fullName evidence="1">Uncharacterized protein</fullName>
    </submittedName>
</protein>
<name>Q21FI1_SACD2</name>
<dbReference type="OrthoDB" id="6382787at2"/>
<sequence>MTNPLSLLALSPRFRPTLRRIAFIWLALLCLPVSGQELAAEPTIVRYFSKGNTEGLRAYQLELVKLLLEKTRATHGDYSLIIVDSDLSAARAKAETEKGELINTHYATEWSGEFVNAENVYVLPHSVLKGLLGMRSLIVREDRLRDFEHIDQHNQLSLFKAGQRTDWPDVEILMYNKLPTILTEQFTSLSPMLQAHRFDYLPLSILEAPAVTVPFNTGSNALAISPSTAIFYPLAMHLCVSKTKPKIAERLGAGLTIASEDGSIDALFEKHFGFIAVLLAQRKLTTLILNNPLISPSENKRLIAEFINNYGPYTKTVYSE</sequence>
<accession>Q21FI1</accession>
<organism evidence="1 2">
    <name type="scientific">Saccharophagus degradans (strain 2-40 / ATCC 43961 / DSM 17024)</name>
    <dbReference type="NCBI Taxonomy" id="203122"/>
    <lineage>
        <taxon>Bacteria</taxon>
        <taxon>Pseudomonadati</taxon>
        <taxon>Pseudomonadota</taxon>
        <taxon>Gammaproteobacteria</taxon>
        <taxon>Cellvibrionales</taxon>
        <taxon>Cellvibrionaceae</taxon>
        <taxon>Saccharophagus</taxon>
    </lineage>
</organism>
<dbReference type="RefSeq" id="WP_011469764.1">
    <property type="nucleotide sequence ID" value="NC_007912.1"/>
</dbReference>
<dbReference type="STRING" id="203122.Sde_3293"/>
<dbReference type="SUPFAM" id="SSF53850">
    <property type="entry name" value="Periplasmic binding protein-like II"/>
    <property type="match status" value="1"/>
</dbReference>
<keyword evidence="2" id="KW-1185">Reference proteome</keyword>
<evidence type="ECO:0000313" key="1">
    <source>
        <dbReference type="EMBL" id="ABD82548.1"/>
    </source>
</evidence>
<gene>
    <name evidence="1" type="ordered locus">Sde_3293</name>
</gene>